<comment type="caution">
    <text evidence="5">The sequence shown here is derived from an EMBL/GenBank/DDBJ whole genome shotgun (WGS) entry which is preliminary data.</text>
</comment>
<name>A0ABS7N7T3_9BACT</name>
<feature type="transmembrane region" description="Helical" evidence="3">
    <location>
        <begin position="68"/>
        <end position="88"/>
    </location>
</feature>
<keyword evidence="3" id="KW-0472">Membrane</keyword>
<organism evidence="5 6">
    <name type="scientific">Algoriphagus marincola</name>
    <dbReference type="NCBI Taxonomy" id="264027"/>
    <lineage>
        <taxon>Bacteria</taxon>
        <taxon>Pseudomonadati</taxon>
        <taxon>Bacteroidota</taxon>
        <taxon>Cytophagia</taxon>
        <taxon>Cytophagales</taxon>
        <taxon>Cyclobacteriaceae</taxon>
        <taxon>Algoriphagus</taxon>
    </lineage>
</organism>
<evidence type="ECO:0000313" key="5">
    <source>
        <dbReference type="EMBL" id="MBY5952392.1"/>
    </source>
</evidence>
<gene>
    <name evidence="5" type="ORF">KUV23_15500</name>
</gene>
<feature type="transmembrane region" description="Helical" evidence="3">
    <location>
        <begin position="117"/>
        <end position="139"/>
    </location>
</feature>
<feature type="transmembrane region" description="Helical" evidence="3">
    <location>
        <begin position="38"/>
        <end position="56"/>
    </location>
</feature>
<proteinExistence type="predicted"/>
<dbReference type="InterPro" id="IPR004843">
    <property type="entry name" value="Calcineurin-like_PHP"/>
</dbReference>
<keyword evidence="6" id="KW-1185">Reference proteome</keyword>
<evidence type="ECO:0000256" key="2">
    <source>
        <dbReference type="ARBA" id="ARBA00022801"/>
    </source>
</evidence>
<dbReference type="SUPFAM" id="SSF56300">
    <property type="entry name" value="Metallo-dependent phosphatases"/>
    <property type="match status" value="1"/>
</dbReference>
<dbReference type="Proteomes" id="UP000766609">
    <property type="component" value="Unassembled WGS sequence"/>
</dbReference>
<evidence type="ECO:0000259" key="4">
    <source>
        <dbReference type="Pfam" id="PF00149"/>
    </source>
</evidence>
<evidence type="ECO:0000256" key="3">
    <source>
        <dbReference type="SAM" id="Phobius"/>
    </source>
</evidence>
<dbReference type="InterPro" id="IPR029052">
    <property type="entry name" value="Metallo-depent_PP-like"/>
</dbReference>
<dbReference type="CDD" id="cd07385">
    <property type="entry name" value="MPP_YkuE_C"/>
    <property type="match status" value="1"/>
</dbReference>
<evidence type="ECO:0000313" key="6">
    <source>
        <dbReference type="Proteomes" id="UP000766609"/>
    </source>
</evidence>
<accession>A0ABS7N7T3</accession>
<dbReference type="RefSeq" id="WP_222584696.1">
    <property type="nucleotide sequence ID" value="NZ_JAHVHP010000002.1"/>
</dbReference>
<sequence>MVFIRILFFLLFLGLIDWYSYQAFKTLFPNQNWVKIGFWVFSIGIYLFAIFVFLTFDRINVGLNFGRLISLLVLSILPKLIILVFLFGEDITRIARGVFQSISGTNNGDFLPERRKFISQTALLLSAIPFLGTLHGVLIGKYRYRVMKHTLEFDDLPEEFDGFTITQISDIHSGSFDNKEKLEYGVDLINQQESDMILFTGDLVNNHAGEMEPWIGTFKKLKAPMGKYSILGNHDYGDYVAWPSREAKVKNLQRLCQIQEELGFKLLRNESVKIQKGNSSIDLIGVENWGKGFAQYGDLNKATANLEEKSFKILMSHDPSHFDEVVKKFSQLIHLTLSGHTHGMQFGIEIPGFIRWSPASLRYPKWAGLYEELGRYLHVNRGFGFLAFPGRVGIWPEITVLELRRKKEYINKTYGKSNSTLSLNRKKSKTGLSSL</sequence>
<dbReference type="EMBL" id="JAHVHP010000002">
    <property type="protein sequence ID" value="MBY5952392.1"/>
    <property type="molecule type" value="Genomic_DNA"/>
</dbReference>
<dbReference type="PANTHER" id="PTHR31302:SF31">
    <property type="entry name" value="PHOSPHODIESTERASE YAEI"/>
    <property type="match status" value="1"/>
</dbReference>
<dbReference type="Gene3D" id="3.60.21.10">
    <property type="match status" value="1"/>
</dbReference>
<dbReference type="Pfam" id="PF00149">
    <property type="entry name" value="Metallophos"/>
    <property type="match status" value="1"/>
</dbReference>
<dbReference type="InterPro" id="IPR051158">
    <property type="entry name" value="Metallophosphoesterase_sf"/>
</dbReference>
<dbReference type="PANTHER" id="PTHR31302">
    <property type="entry name" value="TRANSMEMBRANE PROTEIN WITH METALLOPHOSPHOESTERASE DOMAIN-RELATED"/>
    <property type="match status" value="1"/>
</dbReference>
<reference evidence="5 6" key="1">
    <citation type="submission" date="2021-06" db="EMBL/GenBank/DDBJ databases">
        <title>44 bacteria genomes isolated from Dapeng, Shenzhen.</title>
        <authorList>
            <person name="Zheng W."/>
            <person name="Yu S."/>
            <person name="Huang Y."/>
        </authorList>
    </citation>
    <scope>NUCLEOTIDE SEQUENCE [LARGE SCALE GENOMIC DNA]</scope>
    <source>
        <strain evidence="5 6">DP5N14-6</strain>
    </source>
</reference>
<keyword evidence="2" id="KW-0378">Hydrolase</keyword>
<keyword evidence="3" id="KW-0812">Transmembrane</keyword>
<evidence type="ECO:0000256" key="1">
    <source>
        <dbReference type="ARBA" id="ARBA00022723"/>
    </source>
</evidence>
<feature type="domain" description="Calcineurin-like phosphoesterase" evidence="4">
    <location>
        <begin position="164"/>
        <end position="343"/>
    </location>
</feature>
<keyword evidence="1" id="KW-0479">Metal-binding</keyword>
<protein>
    <submittedName>
        <fullName evidence="5">Metallophosphoesterase</fullName>
    </submittedName>
</protein>
<keyword evidence="3" id="KW-1133">Transmembrane helix</keyword>